<feature type="domain" description="N-acetyltransferase" evidence="1">
    <location>
        <begin position="1"/>
        <end position="101"/>
    </location>
</feature>
<dbReference type="RefSeq" id="WP_182545160.1">
    <property type="nucleotide sequence ID" value="NZ_JACGWZ010000004.1"/>
</dbReference>
<dbReference type="PANTHER" id="PTHR31435">
    <property type="entry name" value="PROTEIN NATD1"/>
    <property type="match status" value="1"/>
</dbReference>
<dbReference type="InterPro" id="IPR045057">
    <property type="entry name" value="Gcn5-rel_NAT"/>
</dbReference>
<sequence>MESRVVDNAERSRFELRSGDEVIGFAEYHVRGDELDFVHTEVNPGHEGRGLGGRLVRSALDTARQRRATVVPHCTFVRDWIGAHRDYLDLVPERLRPEFGL</sequence>
<dbReference type="InterPro" id="IPR016181">
    <property type="entry name" value="Acyl_CoA_acyltransferase"/>
</dbReference>
<dbReference type="PROSITE" id="PS51186">
    <property type="entry name" value="GNAT"/>
    <property type="match status" value="1"/>
</dbReference>
<dbReference type="SUPFAM" id="SSF55729">
    <property type="entry name" value="Acyl-CoA N-acyltransferases (Nat)"/>
    <property type="match status" value="1"/>
</dbReference>
<comment type="caution">
    <text evidence="3">The sequence shown here is derived from an EMBL/GenBank/DDBJ whole genome shotgun (WGS) entry which is preliminary data.</text>
</comment>
<dbReference type="InterPro" id="IPR031165">
    <property type="entry name" value="GNAT_YJDJ"/>
</dbReference>
<dbReference type="AlphaFoldDB" id="A0A839E4S7"/>
<dbReference type="CDD" id="cd04301">
    <property type="entry name" value="NAT_SF"/>
    <property type="match status" value="1"/>
</dbReference>
<proteinExistence type="predicted"/>
<evidence type="ECO:0000259" key="2">
    <source>
        <dbReference type="PROSITE" id="PS51729"/>
    </source>
</evidence>
<dbReference type="Proteomes" id="UP000569329">
    <property type="component" value="Unassembled WGS sequence"/>
</dbReference>
<evidence type="ECO:0008006" key="5">
    <source>
        <dbReference type="Google" id="ProtNLM"/>
    </source>
</evidence>
<feature type="domain" description="N-acetyltransferase" evidence="2">
    <location>
        <begin position="6"/>
        <end position="92"/>
    </location>
</feature>
<reference evidence="3 4" key="1">
    <citation type="submission" date="2020-07" db="EMBL/GenBank/DDBJ databases">
        <title>Sequencing the genomes of 1000 actinobacteria strains.</title>
        <authorList>
            <person name="Klenk H.-P."/>
        </authorList>
    </citation>
    <scope>NUCLEOTIDE SEQUENCE [LARGE SCALE GENOMIC DNA]</scope>
    <source>
        <strain evidence="3 4">DSM 45975</strain>
    </source>
</reference>
<dbReference type="InterPro" id="IPR000182">
    <property type="entry name" value="GNAT_dom"/>
</dbReference>
<dbReference type="PANTHER" id="PTHR31435:SF10">
    <property type="entry name" value="BSR4717 PROTEIN"/>
    <property type="match status" value="1"/>
</dbReference>
<dbReference type="Pfam" id="PF14542">
    <property type="entry name" value="Acetyltransf_CG"/>
    <property type="match status" value="1"/>
</dbReference>
<evidence type="ECO:0000313" key="3">
    <source>
        <dbReference type="EMBL" id="MBA8825918.1"/>
    </source>
</evidence>
<dbReference type="Gene3D" id="3.40.630.30">
    <property type="match status" value="1"/>
</dbReference>
<keyword evidence="4" id="KW-1185">Reference proteome</keyword>
<dbReference type="GO" id="GO:0016747">
    <property type="term" value="F:acyltransferase activity, transferring groups other than amino-acyl groups"/>
    <property type="evidence" value="ECO:0007669"/>
    <property type="project" value="InterPro"/>
</dbReference>
<organism evidence="3 4">
    <name type="scientific">Halosaccharopolyspora lacisalsi</name>
    <dbReference type="NCBI Taxonomy" id="1000566"/>
    <lineage>
        <taxon>Bacteria</taxon>
        <taxon>Bacillati</taxon>
        <taxon>Actinomycetota</taxon>
        <taxon>Actinomycetes</taxon>
        <taxon>Pseudonocardiales</taxon>
        <taxon>Pseudonocardiaceae</taxon>
        <taxon>Halosaccharopolyspora</taxon>
    </lineage>
</organism>
<gene>
    <name evidence="3" type="ORF">FHX42_003284</name>
</gene>
<accession>A0A839E4S7</accession>
<evidence type="ECO:0000313" key="4">
    <source>
        <dbReference type="Proteomes" id="UP000569329"/>
    </source>
</evidence>
<name>A0A839E4S7_9PSEU</name>
<protein>
    <recommendedName>
        <fullName evidence="5">N-acetyltransferase domain-containing protein</fullName>
    </recommendedName>
</protein>
<dbReference type="PROSITE" id="PS51729">
    <property type="entry name" value="GNAT_YJDJ"/>
    <property type="match status" value="1"/>
</dbReference>
<dbReference type="EMBL" id="JACGWZ010000004">
    <property type="protein sequence ID" value="MBA8825918.1"/>
    <property type="molecule type" value="Genomic_DNA"/>
</dbReference>
<evidence type="ECO:0000259" key="1">
    <source>
        <dbReference type="PROSITE" id="PS51186"/>
    </source>
</evidence>